<reference evidence="1 2" key="1">
    <citation type="submission" date="2016-07" db="EMBL/GenBank/DDBJ databases">
        <title>Draft Genome Sequence of Methylobrevis pamukkalensis PK2.</title>
        <authorList>
            <person name="Vasilenko O.V."/>
            <person name="Doronina N.V."/>
            <person name="Shmareva M.N."/>
            <person name="Tarlachkov S.V."/>
            <person name="Mustakhimov I."/>
            <person name="Trotsenko Y.A."/>
        </authorList>
    </citation>
    <scope>NUCLEOTIDE SEQUENCE [LARGE SCALE GENOMIC DNA]</scope>
    <source>
        <strain evidence="1 2">PK2</strain>
    </source>
</reference>
<protein>
    <recommendedName>
        <fullName evidence="3">AsmA family protein</fullName>
    </recommendedName>
</protein>
<comment type="caution">
    <text evidence="1">The sequence shown here is derived from an EMBL/GenBank/DDBJ whole genome shotgun (WGS) entry which is preliminary data.</text>
</comment>
<dbReference type="Proteomes" id="UP000094622">
    <property type="component" value="Unassembled WGS sequence"/>
</dbReference>
<proteinExistence type="predicted"/>
<organism evidence="1 2">
    <name type="scientific">Methylobrevis pamukkalensis</name>
    <dbReference type="NCBI Taxonomy" id="1439726"/>
    <lineage>
        <taxon>Bacteria</taxon>
        <taxon>Pseudomonadati</taxon>
        <taxon>Pseudomonadota</taxon>
        <taxon>Alphaproteobacteria</taxon>
        <taxon>Hyphomicrobiales</taxon>
        <taxon>Pleomorphomonadaceae</taxon>
        <taxon>Methylobrevis</taxon>
    </lineage>
</organism>
<dbReference type="AlphaFoldDB" id="A0A1E3H4L5"/>
<evidence type="ECO:0000313" key="1">
    <source>
        <dbReference type="EMBL" id="ODN70716.1"/>
    </source>
</evidence>
<keyword evidence="2" id="KW-1185">Reference proteome</keyword>
<name>A0A1E3H4L5_9HYPH</name>
<evidence type="ECO:0000313" key="2">
    <source>
        <dbReference type="Proteomes" id="UP000094622"/>
    </source>
</evidence>
<evidence type="ECO:0008006" key="3">
    <source>
        <dbReference type="Google" id="ProtNLM"/>
    </source>
</evidence>
<dbReference type="EMBL" id="MCRJ01000041">
    <property type="protein sequence ID" value="ODN70716.1"/>
    <property type="molecule type" value="Genomic_DNA"/>
</dbReference>
<gene>
    <name evidence="1" type="ORF">A6302_01936</name>
</gene>
<sequence>MTAGGVDVDARLEGGTLGLDRFRVRDLAGAAITASGRIVDVARAPDGRIEASVSVEDGKAAAQLAADLLPESRTAALAAVAGPVATPLRLRVELDARAKGEGTVAAAVLSGTAGATQIETRMAFEGRVDRWRDAASISMPGWRGRTAPG</sequence>
<accession>A0A1E3H4L5</accession>